<name>A0A9J5WZD1_SOLCO</name>
<comment type="caution">
    <text evidence="2">The sequence shown here is derived from an EMBL/GenBank/DDBJ whole genome shotgun (WGS) entry which is preliminary data.</text>
</comment>
<evidence type="ECO:0000313" key="2">
    <source>
        <dbReference type="EMBL" id="KAG5580743.1"/>
    </source>
</evidence>
<dbReference type="EMBL" id="JACXVP010000010">
    <property type="protein sequence ID" value="KAG5580743.1"/>
    <property type="molecule type" value="Genomic_DNA"/>
</dbReference>
<reference evidence="2 3" key="1">
    <citation type="submission" date="2020-09" db="EMBL/GenBank/DDBJ databases">
        <title>De no assembly of potato wild relative species, Solanum commersonii.</title>
        <authorList>
            <person name="Cho K."/>
        </authorList>
    </citation>
    <scope>NUCLEOTIDE SEQUENCE [LARGE SCALE GENOMIC DNA]</scope>
    <source>
        <strain evidence="2">LZ3.2</strain>
        <tissue evidence="2">Leaf</tissue>
    </source>
</reference>
<gene>
    <name evidence="2" type="ORF">H5410_051370</name>
</gene>
<evidence type="ECO:0000313" key="3">
    <source>
        <dbReference type="Proteomes" id="UP000824120"/>
    </source>
</evidence>
<organism evidence="2 3">
    <name type="scientific">Solanum commersonii</name>
    <name type="common">Commerson's wild potato</name>
    <name type="synonym">Commerson's nightshade</name>
    <dbReference type="NCBI Taxonomy" id="4109"/>
    <lineage>
        <taxon>Eukaryota</taxon>
        <taxon>Viridiplantae</taxon>
        <taxon>Streptophyta</taxon>
        <taxon>Embryophyta</taxon>
        <taxon>Tracheophyta</taxon>
        <taxon>Spermatophyta</taxon>
        <taxon>Magnoliopsida</taxon>
        <taxon>eudicotyledons</taxon>
        <taxon>Gunneridae</taxon>
        <taxon>Pentapetalae</taxon>
        <taxon>asterids</taxon>
        <taxon>lamiids</taxon>
        <taxon>Solanales</taxon>
        <taxon>Solanaceae</taxon>
        <taxon>Solanoideae</taxon>
        <taxon>Solaneae</taxon>
        <taxon>Solanum</taxon>
    </lineage>
</organism>
<dbReference type="AlphaFoldDB" id="A0A9J5WZD1"/>
<protein>
    <submittedName>
        <fullName evidence="2">Uncharacterized protein</fullName>
    </submittedName>
</protein>
<proteinExistence type="predicted"/>
<accession>A0A9J5WZD1</accession>
<feature type="compositionally biased region" description="Polar residues" evidence="1">
    <location>
        <begin position="1"/>
        <end position="19"/>
    </location>
</feature>
<keyword evidence="3" id="KW-1185">Reference proteome</keyword>
<feature type="region of interest" description="Disordered" evidence="1">
    <location>
        <begin position="1"/>
        <end position="21"/>
    </location>
</feature>
<evidence type="ECO:0000256" key="1">
    <source>
        <dbReference type="SAM" id="MobiDB-lite"/>
    </source>
</evidence>
<sequence>MVQGELNPSNPSGSLTQRSYNKDRDRENFANFIVVCVISITLDNDFANFNVINMLEPRLCPISKYAFHVRSAADILNLVVGDDVKLFENSCKS</sequence>
<dbReference type="Proteomes" id="UP000824120">
    <property type="component" value="Chromosome 10"/>
</dbReference>